<keyword evidence="5" id="KW-1185">Reference proteome</keyword>
<dbReference type="InterPro" id="IPR022271">
    <property type="entry name" value="Lipocalin_ApoD"/>
</dbReference>
<evidence type="ECO:0000313" key="4">
    <source>
        <dbReference type="EMBL" id="MDO1447186.1"/>
    </source>
</evidence>
<evidence type="ECO:0000256" key="2">
    <source>
        <dbReference type="PIRNR" id="PIRNR036893"/>
    </source>
</evidence>
<dbReference type="SUPFAM" id="SSF50814">
    <property type="entry name" value="Lipocalins"/>
    <property type="match status" value="1"/>
</dbReference>
<dbReference type="PIRSF" id="PIRSF036893">
    <property type="entry name" value="Lipocalin_ApoD"/>
    <property type="match status" value="1"/>
</dbReference>
<accession>A0ABT8R518</accession>
<proteinExistence type="inferred from homology"/>
<dbReference type="RefSeq" id="WP_302037987.1">
    <property type="nucleotide sequence ID" value="NZ_JAUKPO010000006.1"/>
</dbReference>
<protein>
    <submittedName>
        <fullName evidence="4">Lipocalin family protein</fullName>
    </submittedName>
</protein>
<dbReference type="Gene3D" id="2.40.128.20">
    <property type="match status" value="1"/>
</dbReference>
<dbReference type="PANTHER" id="PTHR10612">
    <property type="entry name" value="APOLIPOPROTEIN D"/>
    <property type="match status" value="1"/>
</dbReference>
<comment type="caution">
    <text evidence="4">The sequence shown here is derived from an EMBL/GenBank/DDBJ whole genome shotgun (WGS) entry which is preliminary data.</text>
</comment>
<name>A0ABT8R518_9BACT</name>
<dbReference type="InterPro" id="IPR012674">
    <property type="entry name" value="Calycin"/>
</dbReference>
<dbReference type="InterPro" id="IPR022272">
    <property type="entry name" value="Lipocalin_CS"/>
</dbReference>
<dbReference type="InterPro" id="IPR002446">
    <property type="entry name" value="Lipocalin_bac"/>
</dbReference>
<dbReference type="InterPro" id="IPR047202">
    <property type="entry name" value="Lipocalin_Blc-like_dom"/>
</dbReference>
<evidence type="ECO:0000259" key="3">
    <source>
        <dbReference type="Pfam" id="PF08212"/>
    </source>
</evidence>
<feature type="domain" description="Lipocalin/cytosolic fatty-acid binding" evidence="3">
    <location>
        <begin position="39"/>
        <end position="179"/>
    </location>
</feature>
<dbReference type="PANTHER" id="PTHR10612:SF34">
    <property type="entry name" value="APOLIPOPROTEIN D"/>
    <property type="match status" value="1"/>
</dbReference>
<dbReference type="PRINTS" id="PR01171">
    <property type="entry name" value="BCTLIPOCALIN"/>
</dbReference>
<dbReference type="Proteomes" id="UP001168528">
    <property type="component" value="Unassembled WGS sequence"/>
</dbReference>
<dbReference type="CDD" id="cd19438">
    <property type="entry name" value="lipocalin_Blc-like"/>
    <property type="match status" value="1"/>
</dbReference>
<evidence type="ECO:0000256" key="1">
    <source>
        <dbReference type="ARBA" id="ARBA00006889"/>
    </source>
</evidence>
<dbReference type="EMBL" id="JAUKPO010000006">
    <property type="protein sequence ID" value="MDO1447186.1"/>
    <property type="molecule type" value="Genomic_DNA"/>
</dbReference>
<comment type="similarity">
    <text evidence="1 2">Belongs to the calycin superfamily. Lipocalin family.</text>
</comment>
<evidence type="ECO:0000313" key="5">
    <source>
        <dbReference type="Proteomes" id="UP001168528"/>
    </source>
</evidence>
<dbReference type="Pfam" id="PF08212">
    <property type="entry name" value="Lipocalin_2"/>
    <property type="match status" value="1"/>
</dbReference>
<sequence>MNKTVAGVSVGALAGLALVAYVRRKEENNYPTLPVARYVDLTKYAGDWYEIARMPARFEKECYASKAHYTLNEDGTVNVLNTCHKKGVQGKVKKATAKAYVVDPVSNAKLKVQFFWPFSGDYWIMDVGDQYEYALVGEPSRKYLWILSRTPQLDNTILDSLLDKAKKQGFDISKLIHTKHFD</sequence>
<dbReference type="PROSITE" id="PS00213">
    <property type="entry name" value="LIPOCALIN"/>
    <property type="match status" value="1"/>
</dbReference>
<dbReference type="InterPro" id="IPR000566">
    <property type="entry name" value="Lipocln_cytosolic_FA-bd_dom"/>
</dbReference>
<gene>
    <name evidence="4" type="ORF">Q0590_13030</name>
</gene>
<organism evidence="4 5">
    <name type="scientific">Rhodocytophaga aerolata</name>
    <dbReference type="NCBI Taxonomy" id="455078"/>
    <lineage>
        <taxon>Bacteria</taxon>
        <taxon>Pseudomonadati</taxon>
        <taxon>Bacteroidota</taxon>
        <taxon>Cytophagia</taxon>
        <taxon>Cytophagales</taxon>
        <taxon>Rhodocytophagaceae</taxon>
        <taxon>Rhodocytophaga</taxon>
    </lineage>
</organism>
<reference evidence="4" key="1">
    <citation type="submission" date="2023-07" db="EMBL/GenBank/DDBJ databases">
        <title>The genome sequence of Rhodocytophaga aerolata KACC 12507.</title>
        <authorList>
            <person name="Zhang X."/>
        </authorList>
    </citation>
    <scope>NUCLEOTIDE SEQUENCE</scope>
    <source>
        <strain evidence="4">KACC 12507</strain>
    </source>
</reference>